<evidence type="ECO:0000256" key="6">
    <source>
        <dbReference type="ARBA" id="ARBA00023004"/>
    </source>
</evidence>
<feature type="region of interest" description="Disordered" evidence="11">
    <location>
        <begin position="1"/>
        <end position="27"/>
    </location>
</feature>
<keyword evidence="7 9" id="KW-0411">Iron-sulfur</keyword>
<evidence type="ECO:0000313" key="13">
    <source>
        <dbReference type="EMBL" id="CUU59691.1"/>
    </source>
</evidence>
<evidence type="ECO:0000256" key="9">
    <source>
        <dbReference type="PIRSR" id="PIRSR004911-1"/>
    </source>
</evidence>
<evidence type="ECO:0000256" key="8">
    <source>
        <dbReference type="ARBA" id="ARBA00023235"/>
    </source>
</evidence>
<feature type="binding site" evidence="9">
    <location>
        <position position="161"/>
    </location>
    <ligand>
        <name>[4Fe-4S] cluster</name>
        <dbReference type="ChEBI" id="CHEBI:49883"/>
        <note>4Fe-4S-S-AdoMet</note>
    </ligand>
</feature>
<dbReference type="InterPro" id="IPR058240">
    <property type="entry name" value="rSAM_sf"/>
</dbReference>
<dbReference type="SUPFAM" id="SSF102114">
    <property type="entry name" value="Radical SAM enzymes"/>
    <property type="match status" value="1"/>
</dbReference>
<keyword evidence="5 10" id="KW-0663">Pyridoxal phosphate</keyword>
<dbReference type="CDD" id="cd01335">
    <property type="entry name" value="Radical_SAM"/>
    <property type="match status" value="1"/>
</dbReference>
<dbReference type="Pfam" id="PF04055">
    <property type="entry name" value="Radical_SAM"/>
    <property type="match status" value="1"/>
</dbReference>
<dbReference type="PIRSF" id="PIRSF004911">
    <property type="entry name" value="DUF160"/>
    <property type="match status" value="1"/>
</dbReference>
<dbReference type="Proteomes" id="UP000198802">
    <property type="component" value="Unassembled WGS sequence"/>
</dbReference>
<dbReference type="NCBIfam" id="TIGR00238">
    <property type="entry name" value="KamA family radical SAM protein"/>
    <property type="match status" value="1"/>
</dbReference>
<dbReference type="GO" id="GO:0051539">
    <property type="term" value="F:4 iron, 4 sulfur cluster binding"/>
    <property type="evidence" value="ECO:0007669"/>
    <property type="project" value="UniProtKB-KW"/>
</dbReference>
<dbReference type="EMBL" id="FAOZ01000030">
    <property type="protein sequence ID" value="CUU59691.1"/>
    <property type="molecule type" value="Genomic_DNA"/>
</dbReference>
<feature type="compositionally biased region" description="Basic and acidic residues" evidence="11">
    <location>
        <begin position="1"/>
        <end position="11"/>
    </location>
</feature>
<organism evidence="13 14">
    <name type="scientific">Parafrankia irregularis</name>
    <dbReference type="NCBI Taxonomy" id="795642"/>
    <lineage>
        <taxon>Bacteria</taxon>
        <taxon>Bacillati</taxon>
        <taxon>Actinomycetota</taxon>
        <taxon>Actinomycetes</taxon>
        <taxon>Frankiales</taxon>
        <taxon>Frankiaceae</taxon>
        <taxon>Parafrankia</taxon>
    </lineage>
</organism>
<feature type="domain" description="Radical SAM core" evidence="12">
    <location>
        <begin position="140"/>
        <end position="361"/>
    </location>
</feature>
<evidence type="ECO:0000256" key="7">
    <source>
        <dbReference type="ARBA" id="ARBA00023014"/>
    </source>
</evidence>
<name>A0A0S4QVG8_9ACTN</name>
<dbReference type="InterPro" id="IPR007197">
    <property type="entry name" value="rSAM"/>
</dbReference>
<dbReference type="Gene3D" id="3.20.20.70">
    <property type="entry name" value="Aldolase class I"/>
    <property type="match status" value="1"/>
</dbReference>
<dbReference type="InterPro" id="IPR022447">
    <property type="entry name" value="Lys_aminomutase-rel"/>
</dbReference>
<dbReference type="SFLD" id="SFLDG01070">
    <property type="entry name" value="PLP-dependent"/>
    <property type="match status" value="1"/>
</dbReference>
<dbReference type="PANTHER" id="PTHR30538">
    <property type="entry name" value="LYSINE 2,3-AMINOMUTASE-RELATED"/>
    <property type="match status" value="1"/>
</dbReference>
<keyword evidence="8" id="KW-0413">Isomerase</keyword>
<dbReference type="InterPro" id="IPR025895">
    <property type="entry name" value="LAM_C_dom"/>
</dbReference>
<dbReference type="Pfam" id="PF12544">
    <property type="entry name" value="LAM_C"/>
    <property type="match status" value="1"/>
</dbReference>
<gene>
    <name evidence="13" type="ORF">Ga0074812_13071</name>
</gene>
<accession>A0A0S4QVG8</accession>
<reference evidence="14" key="1">
    <citation type="submission" date="2015-11" db="EMBL/GenBank/DDBJ databases">
        <authorList>
            <person name="Varghese N."/>
        </authorList>
    </citation>
    <scope>NUCLEOTIDE SEQUENCE [LARGE SCALE GENOMIC DNA]</scope>
    <source>
        <strain evidence="14">DSM 45899</strain>
    </source>
</reference>
<proteinExistence type="predicted"/>
<dbReference type="PANTHER" id="PTHR30538:SF1">
    <property type="entry name" value="L-LYSINE 2,3-AMINOMUTASE"/>
    <property type="match status" value="1"/>
</dbReference>
<keyword evidence="14" id="KW-1185">Reference proteome</keyword>
<keyword evidence="2 9" id="KW-0004">4Fe-4S</keyword>
<dbReference type="GO" id="GO:0016853">
    <property type="term" value="F:isomerase activity"/>
    <property type="evidence" value="ECO:0007669"/>
    <property type="project" value="UniProtKB-KW"/>
</dbReference>
<evidence type="ECO:0000313" key="14">
    <source>
        <dbReference type="Proteomes" id="UP000198802"/>
    </source>
</evidence>
<keyword evidence="6" id="KW-0408">Iron</keyword>
<evidence type="ECO:0000256" key="1">
    <source>
        <dbReference type="ARBA" id="ARBA00001933"/>
    </source>
</evidence>
<evidence type="ECO:0000256" key="10">
    <source>
        <dbReference type="PIRSR" id="PIRSR603739-50"/>
    </source>
</evidence>
<evidence type="ECO:0000256" key="2">
    <source>
        <dbReference type="ARBA" id="ARBA00022485"/>
    </source>
</evidence>
<dbReference type="GO" id="GO:0046872">
    <property type="term" value="F:metal ion binding"/>
    <property type="evidence" value="ECO:0007669"/>
    <property type="project" value="UniProtKB-KW"/>
</dbReference>
<comment type="cofactor">
    <cofactor evidence="1 10">
        <name>pyridoxal 5'-phosphate</name>
        <dbReference type="ChEBI" id="CHEBI:597326"/>
    </cofactor>
</comment>
<keyword evidence="3" id="KW-0949">S-adenosyl-L-methionine</keyword>
<evidence type="ECO:0000259" key="12">
    <source>
        <dbReference type="PROSITE" id="PS51918"/>
    </source>
</evidence>
<dbReference type="NCBIfam" id="TIGR03822">
    <property type="entry name" value="AblA_like_2"/>
    <property type="match status" value="1"/>
</dbReference>
<evidence type="ECO:0000256" key="11">
    <source>
        <dbReference type="SAM" id="MobiDB-lite"/>
    </source>
</evidence>
<dbReference type="AlphaFoldDB" id="A0A0S4QVG8"/>
<feature type="binding site" evidence="9">
    <location>
        <position position="154"/>
    </location>
    <ligand>
        <name>[4Fe-4S] cluster</name>
        <dbReference type="ChEBI" id="CHEBI:49883"/>
        <note>4Fe-4S-S-AdoMet</note>
    </ligand>
</feature>
<sequence length="406" mass="44361">MPEQRAVRAADRQVGAAPRGPGRQRTDVAHVDVAEGAHGDADEKPAAPFPVGDARTLRTVAGLSAAGLVAPEGRDELEKVAARYAVSITPVMLERIRDGDEDGGVHRQFVPTADELAVDPAETTDPISDGPFTPVRGIVHRYPDRVLLKPLLVCPVYCRFCFRRESVGQGESVLPHRDLERAFGYIQDHREIWEVILSGGDPLLLSDRRLSHILERLDAIEHVRVVRIHTRVPAVDPARISDALCDLLDRGTPVWLVVHINSAHELGAEAAAALRRLSRAGIPLLSQSVLLRGVNDSTEQLETLLRTLVRNRIKPYYLHHADLAPGTGHFRTSIQHGQELVAALRGRVSGLCQPTYVLDIPGGHGKVPVGPSYLEGDEHVMTVRDPWGGVHRYPPAQDAARVSARA</sequence>
<evidence type="ECO:0000256" key="5">
    <source>
        <dbReference type="ARBA" id="ARBA00022898"/>
    </source>
</evidence>
<keyword evidence="4 9" id="KW-0479">Metal-binding</keyword>
<feature type="modified residue" description="N6-(pyridoxal phosphate)lysine" evidence="10">
    <location>
        <position position="366"/>
    </location>
</feature>
<evidence type="ECO:0000256" key="4">
    <source>
        <dbReference type="ARBA" id="ARBA00022723"/>
    </source>
</evidence>
<dbReference type="PROSITE" id="PS51918">
    <property type="entry name" value="RADICAL_SAM"/>
    <property type="match status" value="1"/>
</dbReference>
<dbReference type="SFLD" id="SFLDS00029">
    <property type="entry name" value="Radical_SAM"/>
    <property type="match status" value="1"/>
</dbReference>
<dbReference type="InterPro" id="IPR013785">
    <property type="entry name" value="Aldolase_TIM"/>
</dbReference>
<evidence type="ECO:0000256" key="3">
    <source>
        <dbReference type="ARBA" id="ARBA00022691"/>
    </source>
</evidence>
<dbReference type="InterPro" id="IPR003739">
    <property type="entry name" value="Lys_aminomutase/Glu_NH3_mut"/>
</dbReference>
<protein>
    <submittedName>
        <fullName evidence="13">Lysine 2,3-aminomutase</fullName>
    </submittedName>
</protein>
<feature type="binding site" evidence="9">
    <location>
        <position position="158"/>
    </location>
    <ligand>
        <name>[4Fe-4S] cluster</name>
        <dbReference type="ChEBI" id="CHEBI:49883"/>
        <note>4Fe-4S-S-AdoMet</note>
    </ligand>
</feature>